<comment type="caution">
    <text evidence="9">The sequence shown here is derived from an EMBL/GenBank/DDBJ whole genome shotgun (WGS) entry which is preliminary data.</text>
</comment>
<keyword evidence="3 5" id="KW-0819">tRNA processing</keyword>
<organism evidence="9 10">
    <name type="scientific">Bittarella massiliensis</name>
    <name type="common">ex Durand et al. 2017</name>
    <dbReference type="NCBI Taxonomy" id="1720313"/>
    <lineage>
        <taxon>Bacteria</taxon>
        <taxon>Bacillati</taxon>
        <taxon>Bacillota</taxon>
        <taxon>Clostridia</taxon>
        <taxon>Eubacteriales</taxon>
        <taxon>Oscillospiraceae</taxon>
        <taxon>Bittarella (ex Durand et al. 2017)</taxon>
    </lineage>
</organism>
<evidence type="ECO:0000313" key="9">
    <source>
        <dbReference type="EMBL" id="SHG31919.1"/>
    </source>
</evidence>
<keyword evidence="11" id="KW-1185">Reference proteome</keyword>
<evidence type="ECO:0000313" key="11">
    <source>
        <dbReference type="Proteomes" id="UP000474718"/>
    </source>
</evidence>
<evidence type="ECO:0000256" key="4">
    <source>
        <dbReference type="ARBA" id="ARBA00023235"/>
    </source>
</evidence>
<dbReference type="HAMAP" id="MF_01080">
    <property type="entry name" value="TruB_bact"/>
    <property type="match status" value="1"/>
</dbReference>
<dbReference type="Proteomes" id="UP000184089">
    <property type="component" value="Unassembled WGS sequence"/>
</dbReference>
<dbReference type="Pfam" id="PF16198">
    <property type="entry name" value="TruB_C_2"/>
    <property type="match status" value="1"/>
</dbReference>
<keyword evidence="4 5" id="KW-0413">Isomerase</keyword>
<dbReference type="PANTHER" id="PTHR13767">
    <property type="entry name" value="TRNA-PSEUDOURIDINE SYNTHASE"/>
    <property type="match status" value="1"/>
</dbReference>
<dbReference type="SUPFAM" id="SSF55120">
    <property type="entry name" value="Pseudouridine synthase"/>
    <property type="match status" value="1"/>
</dbReference>
<evidence type="ECO:0000259" key="6">
    <source>
        <dbReference type="Pfam" id="PF01509"/>
    </source>
</evidence>
<dbReference type="InterPro" id="IPR032819">
    <property type="entry name" value="TruB_C"/>
</dbReference>
<feature type="active site" description="Nucleophile" evidence="5">
    <location>
        <position position="38"/>
    </location>
</feature>
<evidence type="ECO:0000256" key="1">
    <source>
        <dbReference type="ARBA" id="ARBA00000385"/>
    </source>
</evidence>
<comment type="catalytic activity">
    <reaction evidence="1 5">
        <text>uridine(55) in tRNA = pseudouridine(55) in tRNA</text>
        <dbReference type="Rhea" id="RHEA:42532"/>
        <dbReference type="Rhea" id="RHEA-COMP:10101"/>
        <dbReference type="Rhea" id="RHEA-COMP:10102"/>
        <dbReference type="ChEBI" id="CHEBI:65314"/>
        <dbReference type="ChEBI" id="CHEBI:65315"/>
        <dbReference type="EC" id="5.4.99.25"/>
    </reaction>
</comment>
<evidence type="ECO:0000313" key="10">
    <source>
        <dbReference type="Proteomes" id="UP000184089"/>
    </source>
</evidence>
<comment type="function">
    <text evidence="5">Responsible for synthesis of pseudouridine from uracil-55 in the psi GC loop of transfer RNAs.</text>
</comment>
<sequence length="291" mass="31694">MDGILCVNKPEGFTSFDVIAKMRGIARCKKIGHGGTLDPMATGVLPLYFGAATRAVDMVPGQKKEYRATFLLGRTTDTLDRTGTLLETRPVRVGRAEVLALLPRFTGEQEQLPPMYSAVSVGGRRLYDLARQGIEVERKPRRITVEELELLDGEGDSYTLRILCSKGTYVRSLVSDLGEALGCGAVLTDLVRTRSGPYTLKDCITLEEAQAKRGELASLLLPVETAFAHLPALSLSAHFARLFTNGVRLRAEQVGSPQPGEYRVFGPDGFLGVALQDGGQLRIKRLFLGGR</sequence>
<name>A0AAQ1MEB2_9FIRM</name>
<evidence type="ECO:0000313" key="8">
    <source>
        <dbReference type="EMBL" id="MZL70385.1"/>
    </source>
</evidence>
<dbReference type="EMBL" id="WWVX01000008">
    <property type="protein sequence ID" value="MZL70385.1"/>
    <property type="molecule type" value="Genomic_DNA"/>
</dbReference>
<gene>
    <name evidence="5 8" type="primary">truB</name>
    <name evidence="8" type="ORF">GT747_11535</name>
    <name evidence="9" type="ORF">SAMN05444424_2094</name>
</gene>
<reference evidence="10" key="2">
    <citation type="submission" date="2016-11" db="EMBL/GenBank/DDBJ databases">
        <authorList>
            <person name="Jaros S."/>
            <person name="Januszkiewicz K."/>
            <person name="Wedrychowicz H."/>
        </authorList>
    </citation>
    <scope>NUCLEOTIDE SEQUENCE [LARGE SCALE GENOMIC DNA]</scope>
    <source>
        <strain evidence="10">DSM 4029</strain>
    </source>
</reference>
<evidence type="ECO:0000256" key="2">
    <source>
        <dbReference type="ARBA" id="ARBA00005642"/>
    </source>
</evidence>
<dbReference type="GO" id="GO:0160148">
    <property type="term" value="F:tRNA pseudouridine(55) synthase activity"/>
    <property type="evidence" value="ECO:0007669"/>
    <property type="project" value="UniProtKB-EC"/>
</dbReference>
<dbReference type="RefSeq" id="WP_021659295.1">
    <property type="nucleotide sequence ID" value="NZ_FQVY01000003.1"/>
</dbReference>
<reference evidence="9" key="1">
    <citation type="submission" date="2016-11" db="EMBL/GenBank/DDBJ databases">
        <authorList>
            <person name="Varghese N."/>
            <person name="Submissions S."/>
        </authorList>
    </citation>
    <scope>NUCLEOTIDE SEQUENCE</scope>
    <source>
        <strain evidence="9">DSM 4029</strain>
    </source>
</reference>
<dbReference type="Pfam" id="PF01509">
    <property type="entry name" value="TruB_N"/>
    <property type="match status" value="1"/>
</dbReference>
<dbReference type="CDD" id="cd02573">
    <property type="entry name" value="PseudoU_synth_EcTruB"/>
    <property type="match status" value="1"/>
</dbReference>
<feature type="domain" description="tRNA pseudouridylate synthase B C-terminal" evidence="7">
    <location>
        <begin position="171"/>
        <end position="227"/>
    </location>
</feature>
<dbReference type="NCBIfam" id="TIGR00431">
    <property type="entry name" value="TruB"/>
    <property type="match status" value="1"/>
</dbReference>
<comment type="similarity">
    <text evidence="2 5">Belongs to the pseudouridine synthase TruB family. Type 1 subfamily.</text>
</comment>
<dbReference type="GO" id="GO:0003723">
    <property type="term" value="F:RNA binding"/>
    <property type="evidence" value="ECO:0007669"/>
    <property type="project" value="InterPro"/>
</dbReference>
<proteinExistence type="inferred from homology"/>
<dbReference type="GO" id="GO:0031119">
    <property type="term" value="P:tRNA pseudouridine synthesis"/>
    <property type="evidence" value="ECO:0007669"/>
    <property type="project" value="UniProtKB-UniRule"/>
</dbReference>
<dbReference type="AlphaFoldDB" id="A0AAQ1MEB2"/>
<evidence type="ECO:0000256" key="3">
    <source>
        <dbReference type="ARBA" id="ARBA00022694"/>
    </source>
</evidence>
<dbReference type="InterPro" id="IPR002501">
    <property type="entry name" value="PsdUridine_synth_N"/>
</dbReference>
<accession>A0AAQ1MEB2</accession>
<dbReference type="Proteomes" id="UP000474718">
    <property type="component" value="Unassembled WGS sequence"/>
</dbReference>
<dbReference type="GO" id="GO:1990481">
    <property type="term" value="P:mRNA pseudouridine synthesis"/>
    <property type="evidence" value="ECO:0007669"/>
    <property type="project" value="TreeGrafter"/>
</dbReference>
<dbReference type="EC" id="5.4.99.25" evidence="5"/>
<dbReference type="InterPro" id="IPR020103">
    <property type="entry name" value="PsdUridine_synth_cat_dom_sf"/>
</dbReference>
<evidence type="ECO:0000259" key="7">
    <source>
        <dbReference type="Pfam" id="PF16198"/>
    </source>
</evidence>
<dbReference type="Gene3D" id="3.30.2350.10">
    <property type="entry name" value="Pseudouridine synthase"/>
    <property type="match status" value="1"/>
</dbReference>
<protein>
    <recommendedName>
        <fullName evidence="5">tRNA pseudouridine synthase B</fullName>
        <ecNumber evidence="5">5.4.99.25</ecNumber>
    </recommendedName>
    <alternativeName>
        <fullName evidence="5">tRNA pseudouridine(55) synthase</fullName>
        <shortName evidence="5">Psi55 synthase</shortName>
    </alternativeName>
    <alternativeName>
        <fullName evidence="5">tRNA pseudouridylate synthase</fullName>
    </alternativeName>
    <alternativeName>
        <fullName evidence="5">tRNA-uridine isomerase</fullName>
    </alternativeName>
</protein>
<dbReference type="EMBL" id="FQVY01000003">
    <property type="protein sequence ID" value="SHG31919.1"/>
    <property type="molecule type" value="Genomic_DNA"/>
</dbReference>
<dbReference type="PANTHER" id="PTHR13767:SF2">
    <property type="entry name" value="PSEUDOURIDYLATE SYNTHASE TRUB1"/>
    <property type="match status" value="1"/>
</dbReference>
<evidence type="ECO:0000256" key="5">
    <source>
        <dbReference type="HAMAP-Rule" id="MF_01080"/>
    </source>
</evidence>
<reference evidence="8 11" key="3">
    <citation type="journal article" date="2019" name="Nat. Med.">
        <title>A library of human gut bacterial isolates paired with longitudinal multiomics data enables mechanistic microbiome research.</title>
        <authorList>
            <person name="Poyet M."/>
            <person name="Groussin M."/>
            <person name="Gibbons S.M."/>
            <person name="Avila-Pacheco J."/>
            <person name="Jiang X."/>
            <person name="Kearney S.M."/>
            <person name="Perrotta A.R."/>
            <person name="Berdy B."/>
            <person name="Zhao S."/>
            <person name="Lieberman T.D."/>
            <person name="Swanson P.K."/>
            <person name="Smith M."/>
            <person name="Roesemann S."/>
            <person name="Alexander J.E."/>
            <person name="Rich S.A."/>
            <person name="Livny J."/>
            <person name="Vlamakis H."/>
            <person name="Clish C."/>
            <person name="Bullock K."/>
            <person name="Deik A."/>
            <person name="Scott J."/>
            <person name="Pierce K.A."/>
            <person name="Xavier R.J."/>
            <person name="Alm E.J."/>
        </authorList>
    </citation>
    <scope>NUCLEOTIDE SEQUENCE [LARGE SCALE GENOMIC DNA]</scope>
    <source>
        <strain evidence="8 11">BIOML-A2</strain>
    </source>
</reference>
<feature type="domain" description="Pseudouridine synthase II N-terminal" evidence="6">
    <location>
        <begin position="24"/>
        <end position="170"/>
    </location>
</feature>
<dbReference type="InterPro" id="IPR014780">
    <property type="entry name" value="tRNA_psdUridine_synth_TruB"/>
</dbReference>